<evidence type="ECO:0000256" key="6">
    <source>
        <dbReference type="ARBA" id="ARBA00023077"/>
    </source>
</evidence>
<dbReference type="InterPro" id="IPR036942">
    <property type="entry name" value="Beta-barrel_TonB_sf"/>
</dbReference>
<dbReference type="PANTHER" id="PTHR30069:SF29">
    <property type="entry name" value="HEMOGLOBIN AND HEMOGLOBIN-HAPTOGLOBIN-BINDING PROTEIN 1-RELATED"/>
    <property type="match status" value="1"/>
</dbReference>
<keyword evidence="2 10" id="KW-0813">Transport</keyword>
<evidence type="ECO:0000256" key="3">
    <source>
        <dbReference type="ARBA" id="ARBA00022452"/>
    </source>
</evidence>
<keyword evidence="7 10" id="KW-0472">Membrane</keyword>
<evidence type="ECO:0000313" key="15">
    <source>
        <dbReference type="Proteomes" id="UP000462931"/>
    </source>
</evidence>
<proteinExistence type="inferred from homology"/>
<keyword evidence="15" id="KW-1185">Reference proteome</keyword>
<evidence type="ECO:0000256" key="11">
    <source>
        <dbReference type="RuleBase" id="RU003357"/>
    </source>
</evidence>
<evidence type="ECO:0000256" key="9">
    <source>
        <dbReference type="ARBA" id="ARBA00023237"/>
    </source>
</evidence>
<keyword evidence="4 10" id="KW-0812">Transmembrane</keyword>
<evidence type="ECO:0000259" key="13">
    <source>
        <dbReference type="Pfam" id="PF07715"/>
    </source>
</evidence>
<evidence type="ECO:0000256" key="7">
    <source>
        <dbReference type="ARBA" id="ARBA00023136"/>
    </source>
</evidence>
<dbReference type="InterPro" id="IPR000531">
    <property type="entry name" value="Beta-barrel_TonB"/>
</dbReference>
<feature type="domain" description="TonB-dependent receptor plug" evidence="13">
    <location>
        <begin position="49"/>
        <end position="157"/>
    </location>
</feature>
<keyword evidence="6 11" id="KW-0798">TonB box</keyword>
<organism evidence="14 15">
    <name type="scientific">Pedobacter puniceum</name>
    <dbReference type="NCBI Taxonomy" id="2666136"/>
    <lineage>
        <taxon>Bacteria</taxon>
        <taxon>Pseudomonadati</taxon>
        <taxon>Bacteroidota</taxon>
        <taxon>Sphingobacteriia</taxon>
        <taxon>Sphingobacteriales</taxon>
        <taxon>Sphingobacteriaceae</taxon>
        <taxon>Pedobacter</taxon>
    </lineage>
</organism>
<name>A0A7K0FLV6_9SPHI</name>
<evidence type="ECO:0000256" key="4">
    <source>
        <dbReference type="ARBA" id="ARBA00022692"/>
    </source>
</evidence>
<dbReference type="InterPro" id="IPR012910">
    <property type="entry name" value="Plug_dom"/>
</dbReference>
<dbReference type="Pfam" id="PF07715">
    <property type="entry name" value="Plug"/>
    <property type="match status" value="1"/>
</dbReference>
<dbReference type="Gene3D" id="2.40.170.20">
    <property type="entry name" value="TonB-dependent receptor, beta-barrel domain"/>
    <property type="match status" value="1"/>
</dbReference>
<dbReference type="CDD" id="cd01347">
    <property type="entry name" value="ligand_gated_channel"/>
    <property type="match status" value="1"/>
</dbReference>
<dbReference type="GO" id="GO:0015344">
    <property type="term" value="F:siderophore uptake transmembrane transporter activity"/>
    <property type="evidence" value="ECO:0007669"/>
    <property type="project" value="TreeGrafter"/>
</dbReference>
<dbReference type="InterPro" id="IPR039426">
    <property type="entry name" value="TonB-dep_rcpt-like"/>
</dbReference>
<dbReference type="GO" id="GO:0044718">
    <property type="term" value="P:siderophore transmembrane transport"/>
    <property type="evidence" value="ECO:0007669"/>
    <property type="project" value="TreeGrafter"/>
</dbReference>
<dbReference type="GO" id="GO:0009279">
    <property type="term" value="C:cell outer membrane"/>
    <property type="evidence" value="ECO:0007669"/>
    <property type="project" value="UniProtKB-SubCell"/>
</dbReference>
<dbReference type="Gene3D" id="2.170.130.10">
    <property type="entry name" value="TonB-dependent receptor, plug domain"/>
    <property type="match status" value="1"/>
</dbReference>
<dbReference type="PANTHER" id="PTHR30069">
    <property type="entry name" value="TONB-DEPENDENT OUTER MEMBRANE RECEPTOR"/>
    <property type="match status" value="1"/>
</dbReference>
<dbReference type="SUPFAM" id="SSF56935">
    <property type="entry name" value="Porins"/>
    <property type="match status" value="1"/>
</dbReference>
<dbReference type="EMBL" id="WKJI01000001">
    <property type="protein sequence ID" value="MRX46395.1"/>
    <property type="molecule type" value="Genomic_DNA"/>
</dbReference>
<dbReference type="Proteomes" id="UP000462931">
    <property type="component" value="Unassembled WGS sequence"/>
</dbReference>
<evidence type="ECO:0000256" key="5">
    <source>
        <dbReference type="ARBA" id="ARBA00022729"/>
    </source>
</evidence>
<dbReference type="InterPro" id="IPR037066">
    <property type="entry name" value="Plug_dom_sf"/>
</dbReference>
<dbReference type="RefSeq" id="WP_154286495.1">
    <property type="nucleotide sequence ID" value="NZ_WKJI01000001.1"/>
</dbReference>
<evidence type="ECO:0000259" key="12">
    <source>
        <dbReference type="Pfam" id="PF00593"/>
    </source>
</evidence>
<comment type="similarity">
    <text evidence="10 11">Belongs to the TonB-dependent receptor family.</text>
</comment>
<keyword evidence="9 10" id="KW-0998">Cell outer membrane</keyword>
<comment type="subcellular location">
    <subcellularLocation>
        <location evidence="1 10">Cell outer membrane</location>
        <topology evidence="1 10">Multi-pass membrane protein</topology>
    </subcellularLocation>
</comment>
<protein>
    <submittedName>
        <fullName evidence="14">TonB-dependent receptor</fullName>
    </submittedName>
</protein>
<dbReference type="PROSITE" id="PS52016">
    <property type="entry name" value="TONB_DEPENDENT_REC_3"/>
    <property type="match status" value="1"/>
</dbReference>
<reference evidence="14 15" key="1">
    <citation type="submission" date="2019-11" db="EMBL/GenBank/DDBJ databases">
        <authorList>
            <person name="Cheng Q."/>
            <person name="Yang Z."/>
        </authorList>
    </citation>
    <scope>NUCLEOTIDE SEQUENCE [LARGE SCALE GENOMIC DNA]</scope>
    <source>
        <strain evidence="14 15">HX-22-1</strain>
    </source>
</reference>
<dbReference type="Pfam" id="PF00593">
    <property type="entry name" value="TonB_dep_Rec_b-barrel"/>
    <property type="match status" value="1"/>
</dbReference>
<feature type="domain" description="TonB-dependent receptor-like beta-barrel" evidence="12">
    <location>
        <begin position="269"/>
        <end position="611"/>
    </location>
</feature>
<evidence type="ECO:0000313" key="14">
    <source>
        <dbReference type="EMBL" id="MRX46395.1"/>
    </source>
</evidence>
<keyword evidence="5" id="KW-0732">Signal</keyword>
<accession>A0A7K0FLV6</accession>
<sequence length="638" mass="69668">MKRKNIYVAAGLGLVQLALTDARLYAQSQKPSSLNEVVVTASRSPKKISDIGKMVRVISREEIERSQGRTLPELLNTVPGLNVTGSGSALGEVKSVYLRGASTANTLILIDGIPVNDASGISGEYNLAAIAIDQIERIEVLKGASSTLYGSDAVAGVINVITKKGEGKLKTNALLSGGSYNTYKQAVGLNGNINKTAVALNFSNLDSKGFSSAQPLNAASLFEKDKFSQQGLSLNLSQYLNNTVKILGGLQLNNNKSGLDGGAFQDNTNYNYNKVALLGNIGVNVALRKGNLSLIASQNNVSNKFNNNGANSYYKGSITNVESIFSYKVNNFLDLTSGANYKYSATDQFSGFGAPLTAGNANNNIASLFTSLFFNVKDVFRMELGGRYNNHSAFGDNFTYTFNPSVLLFNSIKVYGNISSAFRVPSLYQLTSEYADPNGLNPETSFNYEAGFSTDLFQNKLNINTSVFFREIDDVIDFGSRADGSFGYLNQNQQNDEGIETEIGFKPSDKLSISAFYAYVYGRVIKSPGTPGAFNLSRRPVNSSGANVSYNLNKNLSFSLLYKWTDSRRDIYYDTDFNEQNVVLTSYHKFDAYVQYKTKKNVTLFADVKNLFDARYNDFAGYNTMGTNFNVGISFLFQ</sequence>
<evidence type="ECO:0000256" key="2">
    <source>
        <dbReference type="ARBA" id="ARBA00022448"/>
    </source>
</evidence>
<comment type="caution">
    <text evidence="14">The sequence shown here is derived from an EMBL/GenBank/DDBJ whole genome shotgun (WGS) entry which is preliminary data.</text>
</comment>
<keyword evidence="3 10" id="KW-1134">Transmembrane beta strand</keyword>
<evidence type="ECO:0000256" key="1">
    <source>
        <dbReference type="ARBA" id="ARBA00004571"/>
    </source>
</evidence>
<keyword evidence="8 14" id="KW-0675">Receptor</keyword>
<gene>
    <name evidence="14" type="ORF">GJJ64_04250</name>
</gene>
<evidence type="ECO:0000256" key="10">
    <source>
        <dbReference type="PROSITE-ProRule" id="PRU01360"/>
    </source>
</evidence>
<evidence type="ECO:0000256" key="8">
    <source>
        <dbReference type="ARBA" id="ARBA00023170"/>
    </source>
</evidence>
<dbReference type="AlphaFoldDB" id="A0A7K0FLV6"/>